<keyword evidence="1" id="KW-0812">Transmembrane</keyword>
<feature type="transmembrane region" description="Helical" evidence="1">
    <location>
        <begin position="33"/>
        <end position="54"/>
    </location>
</feature>
<protein>
    <submittedName>
        <fullName evidence="2">DUF1294 domain-containing protein</fullName>
    </submittedName>
</protein>
<evidence type="ECO:0000256" key="1">
    <source>
        <dbReference type="SAM" id="Phobius"/>
    </source>
</evidence>
<organism evidence="2 3">
    <name type="scientific">Metabacillus fastidiosus</name>
    <dbReference type="NCBI Taxonomy" id="1458"/>
    <lineage>
        <taxon>Bacteria</taxon>
        <taxon>Bacillati</taxon>
        <taxon>Bacillota</taxon>
        <taxon>Bacilli</taxon>
        <taxon>Bacillales</taxon>
        <taxon>Bacillaceae</taxon>
        <taxon>Metabacillus</taxon>
    </lineage>
</organism>
<dbReference type="Proteomes" id="UP001342826">
    <property type="component" value="Unassembled WGS sequence"/>
</dbReference>
<dbReference type="RefSeq" id="WP_327998961.1">
    <property type="nucleotide sequence ID" value="NZ_JARTFS010000005.1"/>
</dbReference>
<feature type="transmembrane region" description="Helical" evidence="1">
    <location>
        <begin position="66"/>
        <end position="85"/>
    </location>
</feature>
<keyword evidence="1" id="KW-1133">Transmembrane helix</keyword>
<gene>
    <name evidence="2" type="ORF">P9271_07415</name>
</gene>
<dbReference type="InterPro" id="IPR010718">
    <property type="entry name" value="DUF1294"/>
</dbReference>
<dbReference type="InterPro" id="IPR012156">
    <property type="entry name" value="Cold_shock_CspA"/>
</dbReference>
<evidence type="ECO:0000313" key="3">
    <source>
        <dbReference type="Proteomes" id="UP001342826"/>
    </source>
</evidence>
<name>A0ABU6NVU1_9BACI</name>
<accession>A0ABU6NVU1</accession>
<keyword evidence="1" id="KW-0472">Membrane</keyword>
<reference evidence="2 3" key="1">
    <citation type="submission" date="2023-03" db="EMBL/GenBank/DDBJ databases">
        <title>Bacillus Genome Sequencing.</title>
        <authorList>
            <person name="Dunlap C."/>
        </authorList>
    </citation>
    <scope>NUCLEOTIDE SEQUENCE [LARGE SCALE GENOMIC DNA]</scope>
    <source>
        <strain evidence="2 3">NRS-1717</strain>
    </source>
</reference>
<dbReference type="PIRSF" id="PIRSF002599">
    <property type="entry name" value="Cold_shock_A"/>
    <property type="match status" value="1"/>
</dbReference>
<evidence type="ECO:0000313" key="2">
    <source>
        <dbReference type="EMBL" id="MED4401161.1"/>
    </source>
</evidence>
<feature type="transmembrane region" description="Helical" evidence="1">
    <location>
        <begin position="6"/>
        <end position="21"/>
    </location>
</feature>
<comment type="caution">
    <text evidence="2">The sequence shown here is derived from an EMBL/GenBank/DDBJ whole genome shotgun (WGS) entry which is preliminary data.</text>
</comment>
<proteinExistence type="predicted"/>
<dbReference type="EMBL" id="JARTFS010000005">
    <property type="protein sequence ID" value="MED4401161.1"/>
    <property type="molecule type" value="Genomic_DNA"/>
</dbReference>
<keyword evidence="3" id="KW-1185">Reference proteome</keyword>
<sequence>MIYLFFYYLLINIYSFIKMAGDKKKAKRHEWRVPESVLMSLGVFGGAFGLMLAMNVFRHKTQHAKFKYGVPLLAVLHVCILLYLVKLI</sequence>
<dbReference type="Pfam" id="PF06961">
    <property type="entry name" value="DUF1294"/>
    <property type="match status" value="1"/>
</dbReference>